<dbReference type="SUPFAM" id="SSF50685">
    <property type="entry name" value="Barwin-like endoglucanases"/>
    <property type="match status" value="1"/>
</dbReference>
<name>A0A6F8ZGG3_9FIRM</name>
<gene>
    <name evidence="3" type="ORF">R50_1529</name>
</gene>
<dbReference type="Pfam" id="PF06725">
    <property type="entry name" value="3D"/>
    <property type="match status" value="1"/>
</dbReference>
<dbReference type="Gene3D" id="2.40.40.10">
    <property type="entry name" value="RlpA-like domain"/>
    <property type="match status" value="1"/>
</dbReference>
<evidence type="ECO:0000313" key="4">
    <source>
        <dbReference type="Proteomes" id="UP000503399"/>
    </source>
</evidence>
<reference evidence="3 4" key="1">
    <citation type="submission" date="2020-02" db="EMBL/GenBank/DDBJ databases">
        <authorList>
            <person name="Hogendoorn C."/>
        </authorList>
    </citation>
    <scope>NUCLEOTIDE SEQUENCE [LARGE SCALE GENOMIC DNA]</scope>
    <source>
        <strain evidence="3">R501</strain>
    </source>
</reference>
<organism evidence="3 4">
    <name type="scientific">Candidatus Hydrogenisulfobacillus filiaventi</name>
    <dbReference type="NCBI Taxonomy" id="2707344"/>
    <lineage>
        <taxon>Bacteria</taxon>
        <taxon>Bacillati</taxon>
        <taxon>Bacillota</taxon>
        <taxon>Clostridia</taxon>
        <taxon>Eubacteriales</taxon>
        <taxon>Clostridiales Family XVII. Incertae Sedis</taxon>
        <taxon>Candidatus Hydrogenisulfobacillus</taxon>
    </lineage>
</organism>
<keyword evidence="1" id="KW-0732">Signal</keyword>
<keyword evidence="4" id="KW-1185">Reference proteome</keyword>
<dbReference type="InterPro" id="IPR036908">
    <property type="entry name" value="RlpA-like_sf"/>
</dbReference>
<dbReference type="Gene3D" id="2.20.230.10">
    <property type="entry name" value="Resuscitation-promoting factor rpfb"/>
    <property type="match status" value="1"/>
</dbReference>
<dbReference type="SMART" id="SM01208">
    <property type="entry name" value="G5"/>
    <property type="match status" value="1"/>
</dbReference>
<dbReference type="GO" id="GO:0019867">
    <property type="term" value="C:outer membrane"/>
    <property type="evidence" value="ECO:0007669"/>
    <property type="project" value="InterPro"/>
</dbReference>
<evidence type="ECO:0000259" key="2">
    <source>
        <dbReference type="PROSITE" id="PS51109"/>
    </source>
</evidence>
<dbReference type="InterPro" id="IPR051933">
    <property type="entry name" value="Resuscitation_pf_RpfB"/>
</dbReference>
<sequence length="303" mass="31038">MISQRARGRAGRRAVLRPGPALAGAAGAMLLMAVWPAVPVLAAGVPDTPAAPASGLLPVLVGDVTTLLTALLGPGPAAAGAGTPAPGVPAVVPAADPVPLRPPAVAAAVPAVVPGTGAAAVPPAQWVTQTISRPVPYPVRYQPDPQLVRGQERVLRPGRDGERESVRAELEKGGHILAVRQQGSRAVVPPVAEVVEYGTAPPVSRGGPGPFVRELTMLATAYWPDPRWSDGITASGLPARYGVVAVDPRVIPLGTRLYIPGYGFAIAADTGAAIVGDRIDLCFDTRRQAVDFGVRTIPVYVLG</sequence>
<dbReference type="PANTHER" id="PTHR39160">
    <property type="entry name" value="CELL WALL-BINDING PROTEIN YOCH"/>
    <property type="match status" value="1"/>
</dbReference>
<dbReference type="PROSITE" id="PS51109">
    <property type="entry name" value="G5"/>
    <property type="match status" value="1"/>
</dbReference>
<dbReference type="GO" id="GO:0009254">
    <property type="term" value="P:peptidoglycan turnover"/>
    <property type="evidence" value="ECO:0007669"/>
    <property type="project" value="InterPro"/>
</dbReference>
<proteinExistence type="predicted"/>
<evidence type="ECO:0000313" key="3">
    <source>
        <dbReference type="EMBL" id="CAB1129030.1"/>
    </source>
</evidence>
<evidence type="ECO:0000256" key="1">
    <source>
        <dbReference type="ARBA" id="ARBA00022729"/>
    </source>
</evidence>
<dbReference type="EMBL" id="LR778114">
    <property type="protein sequence ID" value="CAB1129030.1"/>
    <property type="molecule type" value="Genomic_DNA"/>
</dbReference>
<dbReference type="CDD" id="cd22786">
    <property type="entry name" value="DPBB_YuiC-like"/>
    <property type="match status" value="1"/>
</dbReference>
<dbReference type="InterPro" id="IPR011098">
    <property type="entry name" value="G5_dom"/>
</dbReference>
<feature type="domain" description="G5" evidence="2">
    <location>
        <begin position="121"/>
        <end position="201"/>
    </location>
</feature>
<accession>A0A6F8ZGG3</accession>
<dbReference type="Proteomes" id="UP000503399">
    <property type="component" value="Chromosome"/>
</dbReference>
<dbReference type="InterPro" id="IPR010611">
    <property type="entry name" value="3D_dom"/>
</dbReference>
<dbReference type="GO" id="GO:0004553">
    <property type="term" value="F:hydrolase activity, hydrolyzing O-glycosyl compounds"/>
    <property type="evidence" value="ECO:0007669"/>
    <property type="project" value="InterPro"/>
</dbReference>
<dbReference type="AlphaFoldDB" id="A0A6F8ZGG3"/>
<protein>
    <recommendedName>
        <fullName evidence="2">G5 domain-containing protein</fullName>
    </recommendedName>
</protein>
<dbReference type="Pfam" id="PF07501">
    <property type="entry name" value="G5"/>
    <property type="match status" value="1"/>
</dbReference>
<dbReference type="KEGG" id="hfv:R50_1529"/>
<dbReference type="PANTHER" id="PTHR39160:SF4">
    <property type="entry name" value="RESUSCITATION-PROMOTING FACTOR RPFB"/>
    <property type="match status" value="1"/>
</dbReference>